<keyword evidence="7" id="KW-0560">Oxidoreductase</keyword>
<evidence type="ECO:0000259" key="9">
    <source>
        <dbReference type="PROSITE" id="PS51384"/>
    </source>
</evidence>
<evidence type="ECO:0000256" key="5">
    <source>
        <dbReference type="ARBA" id="ARBA00022827"/>
    </source>
</evidence>
<dbReference type="Gene3D" id="2.40.30.10">
    <property type="entry name" value="Translation factors"/>
    <property type="match status" value="1"/>
</dbReference>
<evidence type="ECO:0000256" key="7">
    <source>
        <dbReference type="ARBA" id="ARBA00023002"/>
    </source>
</evidence>
<dbReference type="EMBL" id="CABFNO020001560">
    <property type="protein sequence ID" value="CAH0002559.1"/>
    <property type="molecule type" value="Genomic_DNA"/>
</dbReference>
<dbReference type="GO" id="GO:0050660">
    <property type="term" value="F:flavin adenine dinucleotide binding"/>
    <property type="evidence" value="ECO:0007669"/>
    <property type="project" value="TreeGrafter"/>
</dbReference>
<keyword evidence="11" id="KW-1185">Reference proteome</keyword>
<dbReference type="InterPro" id="IPR003097">
    <property type="entry name" value="CysJ-like_FAD-binding"/>
</dbReference>
<dbReference type="InterPro" id="IPR039261">
    <property type="entry name" value="FNR_nucleotide-bd"/>
</dbReference>
<comment type="cofactor">
    <cofactor evidence="1">
        <name>FMN</name>
        <dbReference type="ChEBI" id="CHEBI:58210"/>
    </cofactor>
</comment>
<dbReference type="Proteomes" id="UP000754883">
    <property type="component" value="Unassembled WGS sequence"/>
</dbReference>
<dbReference type="InterPro" id="IPR001433">
    <property type="entry name" value="OxRdtase_FAD/NAD-bd"/>
</dbReference>
<dbReference type="GO" id="GO:0010181">
    <property type="term" value="F:FMN binding"/>
    <property type="evidence" value="ECO:0007669"/>
    <property type="project" value="InterPro"/>
</dbReference>
<dbReference type="AlphaFoldDB" id="A0A9N9UUS1"/>
<keyword evidence="5" id="KW-0274">FAD</keyword>
<comment type="cofactor">
    <cofactor evidence="2">
        <name>FAD</name>
        <dbReference type="ChEBI" id="CHEBI:57692"/>
    </cofactor>
</comment>
<dbReference type="PROSITE" id="PS51384">
    <property type="entry name" value="FAD_FR"/>
    <property type="match status" value="1"/>
</dbReference>
<dbReference type="PANTHER" id="PTHR19384:SF108">
    <property type="entry name" value="NADPH--CYTOCHROME P450 REDUCTASE"/>
    <property type="match status" value="1"/>
</dbReference>
<evidence type="ECO:0000313" key="10">
    <source>
        <dbReference type="EMBL" id="CAH0002559.1"/>
    </source>
</evidence>
<dbReference type="InterPro" id="IPR008254">
    <property type="entry name" value="Flavodoxin/NO_synth"/>
</dbReference>
<comment type="caution">
    <text evidence="10">The sequence shown here is derived from an EMBL/GenBank/DDBJ whole genome shotgun (WGS) entry which is preliminary data.</text>
</comment>
<evidence type="ECO:0008006" key="12">
    <source>
        <dbReference type="Google" id="ProtNLM"/>
    </source>
</evidence>
<evidence type="ECO:0000256" key="4">
    <source>
        <dbReference type="ARBA" id="ARBA00022643"/>
    </source>
</evidence>
<sequence length="696" mass="76809">MSSALLPYIDFLRPSLPLGQQQLPPLPQTQGDIAACLALAIALGFWLRKPWDLPDPYQHVYYEKPQLKNGGGSGRTAETRNIAKKLEESSKDLVVFWGSQSGTAEEFANRLARECYSRFGLDSMSADLSDYDPESLSSIPESKIAILILSTYGEGDPSDNAAGFYRYLQHKPSQSLANLQYAAFGLGNSNYQHYNRVVDVVATAIDGLGARALMPVTKADDADGNTEEQFLAWKESVLRLLQKRLDLTEREPVYEPKLQVEEDESLDIIDLHSGEPVSRDDNKSSSAVVSAPVSDAKELFQNSSRNCVHLDVDLSAHPIISYKTGDHIAVWPVNPAEEVDILLGQLGLRDRRHIPIGIKSLDSTKKVPVPTLTSTEALFKHYLEISAAVSADTLASLLQFAPSPTVRSFLGRYVKDRQAYIQLAEENHLTLGRLLRMSAIKGGLSEDGAWANLPLSFVVEVLGALRPRLYSISSSSMLAPRKPAITALVVEKPLRNRPAESIPGLASTYLHKVSVSSRNELCPSLHVAIRKSKFHPPVATKDIIMIGAGTGIAPFRAFLLERARLHAMSRPVGRTILFFGCRDPEEDYIYREELEQAVANLPGAEIVAAFSRIQYPGKTGRGYVQDAVAARGKELSRMIAQQEARVYVCGRAAMSREVAAVLKDALKANEDLEIENHAEWWTSWRRMGGFSEDVWG</sequence>
<dbReference type="PRINTS" id="PR00369">
    <property type="entry name" value="FLAVODOXIN"/>
</dbReference>
<dbReference type="OrthoDB" id="5136025at2759"/>
<dbReference type="Pfam" id="PF00175">
    <property type="entry name" value="NAD_binding_1"/>
    <property type="match status" value="1"/>
</dbReference>
<dbReference type="Pfam" id="PF00258">
    <property type="entry name" value="Flavodoxin_1"/>
    <property type="match status" value="1"/>
</dbReference>
<dbReference type="Gene3D" id="3.40.50.360">
    <property type="match status" value="1"/>
</dbReference>
<dbReference type="SUPFAM" id="SSF52218">
    <property type="entry name" value="Flavoproteins"/>
    <property type="match status" value="1"/>
</dbReference>
<keyword evidence="6" id="KW-0521">NADP</keyword>
<dbReference type="SUPFAM" id="SSF63380">
    <property type="entry name" value="Riboflavin synthase domain-like"/>
    <property type="match status" value="1"/>
</dbReference>
<dbReference type="PROSITE" id="PS50902">
    <property type="entry name" value="FLAVODOXIN_LIKE"/>
    <property type="match status" value="1"/>
</dbReference>
<evidence type="ECO:0000313" key="11">
    <source>
        <dbReference type="Proteomes" id="UP000754883"/>
    </source>
</evidence>
<evidence type="ECO:0000256" key="2">
    <source>
        <dbReference type="ARBA" id="ARBA00001974"/>
    </source>
</evidence>
<evidence type="ECO:0000256" key="3">
    <source>
        <dbReference type="ARBA" id="ARBA00022630"/>
    </source>
</evidence>
<gene>
    <name evidence="10" type="ORF">CBYS24578_00002112</name>
</gene>
<proteinExistence type="predicted"/>
<dbReference type="GO" id="GO:0003958">
    <property type="term" value="F:NADPH-hemoprotein reductase activity"/>
    <property type="evidence" value="ECO:0007669"/>
    <property type="project" value="TreeGrafter"/>
</dbReference>
<dbReference type="InterPro" id="IPR001709">
    <property type="entry name" value="Flavoprot_Pyr_Nucl_cyt_Rdtase"/>
</dbReference>
<dbReference type="InterPro" id="IPR017938">
    <property type="entry name" value="Riboflavin_synthase-like_b-brl"/>
</dbReference>
<dbReference type="PANTHER" id="PTHR19384">
    <property type="entry name" value="NITRIC OXIDE SYNTHASE-RELATED"/>
    <property type="match status" value="1"/>
</dbReference>
<dbReference type="Gene3D" id="3.40.50.80">
    <property type="entry name" value="Nucleotide-binding domain of ferredoxin-NADP reductase (FNR) module"/>
    <property type="match status" value="1"/>
</dbReference>
<dbReference type="InterPro" id="IPR023173">
    <property type="entry name" value="NADPH_Cyt_P450_Rdtase_alpha"/>
</dbReference>
<name>A0A9N9UUS1_9HYPO</name>
<dbReference type="InterPro" id="IPR017927">
    <property type="entry name" value="FAD-bd_FR_type"/>
</dbReference>
<dbReference type="SUPFAM" id="SSF52343">
    <property type="entry name" value="Ferredoxin reductase-like, C-terminal NADP-linked domain"/>
    <property type="match status" value="1"/>
</dbReference>
<evidence type="ECO:0000256" key="1">
    <source>
        <dbReference type="ARBA" id="ARBA00001917"/>
    </source>
</evidence>
<dbReference type="InterPro" id="IPR029039">
    <property type="entry name" value="Flavoprotein-like_sf"/>
</dbReference>
<evidence type="ECO:0000259" key="8">
    <source>
        <dbReference type="PROSITE" id="PS50902"/>
    </source>
</evidence>
<keyword evidence="4" id="KW-0288">FMN</keyword>
<evidence type="ECO:0000256" key="6">
    <source>
        <dbReference type="ARBA" id="ARBA00022857"/>
    </source>
</evidence>
<dbReference type="Gene3D" id="1.20.990.10">
    <property type="entry name" value="NADPH-cytochrome p450 Reductase, Chain A, domain 3"/>
    <property type="match status" value="1"/>
</dbReference>
<dbReference type="GO" id="GO:0005829">
    <property type="term" value="C:cytosol"/>
    <property type="evidence" value="ECO:0007669"/>
    <property type="project" value="TreeGrafter"/>
</dbReference>
<accession>A0A9N9UUS1</accession>
<feature type="domain" description="FAD-binding FR-type" evidence="9">
    <location>
        <begin position="286"/>
        <end position="537"/>
    </location>
</feature>
<reference evidence="10" key="1">
    <citation type="submission" date="2021-10" db="EMBL/GenBank/DDBJ databases">
        <authorList>
            <person name="Piombo E."/>
        </authorList>
    </citation>
    <scope>NUCLEOTIDE SEQUENCE</scope>
</reference>
<keyword evidence="3" id="KW-0285">Flavoprotein</keyword>
<feature type="domain" description="Flavodoxin-like" evidence="8">
    <location>
        <begin position="93"/>
        <end position="238"/>
    </location>
</feature>
<dbReference type="Pfam" id="PF00667">
    <property type="entry name" value="FAD_binding_1"/>
    <property type="match status" value="1"/>
</dbReference>
<dbReference type="FunFam" id="3.40.50.360:FF:000036">
    <property type="entry name" value="NADPH--cytochrome P450 reductase"/>
    <property type="match status" value="1"/>
</dbReference>
<dbReference type="PRINTS" id="PR00371">
    <property type="entry name" value="FPNCR"/>
</dbReference>
<organism evidence="10 11">
    <name type="scientific">Clonostachys byssicola</name>
    <dbReference type="NCBI Taxonomy" id="160290"/>
    <lineage>
        <taxon>Eukaryota</taxon>
        <taxon>Fungi</taxon>
        <taxon>Dikarya</taxon>
        <taxon>Ascomycota</taxon>
        <taxon>Pezizomycotina</taxon>
        <taxon>Sordariomycetes</taxon>
        <taxon>Hypocreomycetidae</taxon>
        <taxon>Hypocreales</taxon>
        <taxon>Bionectriaceae</taxon>
        <taxon>Clonostachys</taxon>
    </lineage>
</organism>
<protein>
    <recommendedName>
        <fullName evidence="12">NADPH--cytochrome P450 reductase</fullName>
    </recommendedName>
</protein>
<dbReference type="InterPro" id="IPR001094">
    <property type="entry name" value="Flavdoxin-like"/>
</dbReference>